<protein>
    <submittedName>
        <fullName evidence="1">Methyltransferase domain-containing protein</fullName>
    </submittedName>
</protein>
<sequence length="358" mass="38954">MRGLAPATRKRMHELPLSCAACGFPVPEVVVIGGLRRTACPSCHHSQRIDVEPFDYQGFAMGGPGRTPERLSAQAGFVTPHLADGARALEIGCAAGDLAQELRRRKTFALYHGVEFSPARDMAATRMDRVFTRPLQDLLASGEIEAGGYDLVLSSHCLEHLSVPSDVVAAMAQAMTPDALLFLETPNRSGHARLPFDDNRSHIHFFGVSSLTRLLARHGLETIAAETGARHDARYSDSLRVLARRPAPLRADPTLLSSHPRLAGVDRIVVWGAGRMVEEMLAYYLDPARIAFFVDKDAAKQGGVRLGAPVRAPEALEAGADWTVLINSLEFEAPIRAEIETRFGGRVDRIVAIAELLE</sequence>
<name>A0A6N8DR52_RHOAC</name>
<proteinExistence type="predicted"/>
<dbReference type="Gene3D" id="3.40.50.150">
    <property type="entry name" value="Vaccinia Virus protein VP39"/>
    <property type="match status" value="1"/>
</dbReference>
<reference evidence="1 2" key="1">
    <citation type="submission" date="2019-11" db="EMBL/GenBank/DDBJ databases">
        <title>Whole-genome sequence of a Rhodoblastus acidophilus DSM 142.</title>
        <authorList>
            <person name="Kyndt J.A."/>
            <person name="Meyer T.E."/>
        </authorList>
    </citation>
    <scope>NUCLEOTIDE SEQUENCE [LARGE SCALE GENOMIC DNA]</scope>
    <source>
        <strain evidence="1 2">DSM 142</strain>
    </source>
</reference>
<dbReference type="CDD" id="cd02440">
    <property type="entry name" value="AdoMet_MTases"/>
    <property type="match status" value="1"/>
</dbReference>
<evidence type="ECO:0000313" key="2">
    <source>
        <dbReference type="Proteomes" id="UP000439113"/>
    </source>
</evidence>
<dbReference type="AlphaFoldDB" id="A0A6N8DR52"/>
<dbReference type="EMBL" id="WNKS01000009">
    <property type="protein sequence ID" value="MTV31663.1"/>
    <property type="molecule type" value="Genomic_DNA"/>
</dbReference>
<dbReference type="GO" id="GO:0032259">
    <property type="term" value="P:methylation"/>
    <property type="evidence" value="ECO:0007669"/>
    <property type="project" value="UniProtKB-KW"/>
</dbReference>
<comment type="caution">
    <text evidence="1">The sequence shown here is derived from an EMBL/GenBank/DDBJ whole genome shotgun (WGS) entry which is preliminary data.</text>
</comment>
<dbReference type="Proteomes" id="UP000439113">
    <property type="component" value="Unassembled WGS sequence"/>
</dbReference>
<dbReference type="Gene3D" id="3.40.50.720">
    <property type="entry name" value="NAD(P)-binding Rossmann-like Domain"/>
    <property type="match status" value="1"/>
</dbReference>
<keyword evidence="1" id="KW-0808">Transferase</keyword>
<evidence type="ECO:0000313" key="1">
    <source>
        <dbReference type="EMBL" id="MTV31663.1"/>
    </source>
</evidence>
<accession>A0A6N8DR52</accession>
<dbReference type="PANTHER" id="PTHR43861">
    <property type="entry name" value="TRANS-ACONITATE 2-METHYLTRANSFERASE-RELATED"/>
    <property type="match status" value="1"/>
</dbReference>
<dbReference type="PANTHER" id="PTHR43861:SF5">
    <property type="entry name" value="BLL5978 PROTEIN"/>
    <property type="match status" value="1"/>
</dbReference>
<dbReference type="InterPro" id="IPR029063">
    <property type="entry name" value="SAM-dependent_MTases_sf"/>
</dbReference>
<dbReference type="OrthoDB" id="7537532at2"/>
<dbReference type="GO" id="GO:0008168">
    <property type="term" value="F:methyltransferase activity"/>
    <property type="evidence" value="ECO:0007669"/>
    <property type="project" value="UniProtKB-KW"/>
</dbReference>
<dbReference type="Pfam" id="PF13489">
    <property type="entry name" value="Methyltransf_23"/>
    <property type="match status" value="1"/>
</dbReference>
<dbReference type="SUPFAM" id="SSF53335">
    <property type="entry name" value="S-adenosyl-L-methionine-dependent methyltransferases"/>
    <property type="match status" value="1"/>
</dbReference>
<keyword evidence="1" id="KW-0489">Methyltransferase</keyword>
<organism evidence="1 2">
    <name type="scientific">Rhodoblastus acidophilus</name>
    <name type="common">Rhodopseudomonas acidophila</name>
    <dbReference type="NCBI Taxonomy" id="1074"/>
    <lineage>
        <taxon>Bacteria</taxon>
        <taxon>Pseudomonadati</taxon>
        <taxon>Pseudomonadota</taxon>
        <taxon>Alphaproteobacteria</taxon>
        <taxon>Hyphomicrobiales</taxon>
        <taxon>Rhodoblastaceae</taxon>
        <taxon>Rhodoblastus</taxon>
    </lineage>
</organism>
<gene>
    <name evidence="1" type="ORF">GJ654_11735</name>
</gene>